<evidence type="ECO:0000256" key="16">
    <source>
        <dbReference type="ARBA" id="ARBA00029636"/>
    </source>
</evidence>
<dbReference type="InterPro" id="IPR043504">
    <property type="entry name" value="Peptidase_S1_PA_chymotrypsin"/>
</dbReference>
<protein>
    <recommendedName>
        <fullName evidence="16">C3/C5 convertase</fullName>
    </recommendedName>
</protein>
<feature type="domain" description="Sushi" evidence="21">
    <location>
        <begin position="209"/>
        <end position="268"/>
    </location>
</feature>
<keyword evidence="8" id="KW-0645">Protease</keyword>
<dbReference type="CDD" id="cd00033">
    <property type="entry name" value="CCP"/>
    <property type="match status" value="3"/>
</dbReference>
<dbReference type="SUPFAM" id="SSF57535">
    <property type="entry name" value="Complement control module/SCR domain"/>
    <property type="match status" value="3"/>
</dbReference>
<accession>A0A315VHN7</accession>
<comment type="cofactor">
    <cofactor evidence="1">
        <name>Mn(2+)</name>
        <dbReference type="ChEBI" id="CHEBI:29035"/>
    </cofactor>
</comment>
<evidence type="ECO:0000256" key="4">
    <source>
        <dbReference type="ARBA" id="ARBA00004613"/>
    </source>
</evidence>
<dbReference type="Pfam" id="PF00089">
    <property type="entry name" value="Trypsin"/>
    <property type="match status" value="1"/>
</dbReference>
<keyword evidence="11" id="KW-0378">Hydrolase</keyword>
<evidence type="ECO:0000259" key="19">
    <source>
        <dbReference type="PROSITE" id="PS50234"/>
    </source>
</evidence>
<organism evidence="22 23">
    <name type="scientific">Gambusia affinis</name>
    <name type="common">Western mosquitofish</name>
    <name type="synonym">Heterandria affinis</name>
    <dbReference type="NCBI Taxonomy" id="33528"/>
    <lineage>
        <taxon>Eukaryota</taxon>
        <taxon>Metazoa</taxon>
        <taxon>Chordata</taxon>
        <taxon>Craniata</taxon>
        <taxon>Vertebrata</taxon>
        <taxon>Euteleostomi</taxon>
        <taxon>Actinopterygii</taxon>
        <taxon>Neopterygii</taxon>
        <taxon>Teleostei</taxon>
        <taxon>Neoteleostei</taxon>
        <taxon>Acanthomorphata</taxon>
        <taxon>Ovalentaria</taxon>
        <taxon>Atherinomorphae</taxon>
        <taxon>Cyprinodontiformes</taxon>
        <taxon>Poeciliidae</taxon>
        <taxon>Poeciliinae</taxon>
        <taxon>Gambusia</taxon>
    </lineage>
</organism>
<keyword evidence="15" id="KW-0325">Glycoprotein</keyword>
<feature type="non-terminal residue" evidence="22">
    <location>
        <position position="865"/>
    </location>
</feature>
<feature type="disulfide bond" evidence="18">
    <location>
        <begin position="298"/>
        <end position="325"/>
    </location>
</feature>
<keyword evidence="10" id="KW-0677">Repeat</keyword>
<keyword evidence="7 18" id="KW-0768">Sushi</keyword>
<dbReference type="Gene3D" id="2.40.10.10">
    <property type="entry name" value="Trypsin-like serine proteases"/>
    <property type="match status" value="2"/>
</dbReference>
<feature type="active site" description="Charge relay system" evidence="17">
    <location>
        <position position="684"/>
    </location>
</feature>
<dbReference type="SMART" id="SM00032">
    <property type="entry name" value="CCP"/>
    <property type="match status" value="3"/>
</dbReference>
<reference evidence="22 23" key="1">
    <citation type="journal article" date="2018" name="G3 (Bethesda)">
        <title>A High-Quality Reference Genome for the Invasive Mosquitofish Gambusia affinis Using a Chicago Library.</title>
        <authorList>
            <person name="Hoffberg S.L."/>
            <person name="Troendle N.J."/>
            <person name="Glenn T.C."/>
            <person name="Mahmud O."/>
            <person name="Louha S."/>
            <person name="Chalopin D."/>
            <person name="Bennetzen J.L."/>
            <person name="Mauricio R."/>
        </authorList>
    </citation>
    <scope>NUCLEOTIDE SEQUENCE [LARGE SCALE GENOMIC DNA]</scope>
    <source>
        <strain evidence="22">NE01/NJP1002.9</strain>
        <tissue evidence="22">Muscle</tissue>
    </source>
</reference>
<evidence type="ECO:0000256" key="9">
    <source>
        <dbReference type="ARBA" id="ARBA00022729"/>
    </source>
</evidence>
<evidence type="ECO:0000256" key="11">
    <source>
        <dbReference type="ARBA" id="ARBA00022801"/>
    </source>
</evidence>
<evidence type="ECO:0000256" key="1">
    <source>
        <dbReference type="ARBA" id="ARBA00001936"/>
    </source>
</evidence>
<evidence type="ECO:0000256" key="7">
    <source>
        <dbReference type="ARBA" id="ARBA00022659"/>
    </source>
</evidence>
<keyword evidence="6" id="KW-0399">Innate immunity</keyword>
<feature type="domain" description="Sushi" evidence="21">
    <location>
        <begin position="270"/>
        <end position="327"/>
    </location>
</feature>
<evidence type="ECO:0000256" key="17">
    <source>
        <dbReference type="PIRSR" id="PIRSR001154-1"/>
    </source>
</evidence>
<dbReference type="CDD" id="cd00190">
    <property type="entry name" value="Tryp_SPc"/>
    <property type="match status" value="1"/>
</dbReference>
<dbReference type="Proteomes" id="UP000250572">
    <property type="component" value="Unassembled WGS sequence"/>
</dbReference>
<comment type="caution">
    <text evidence="22">The sequence shown here is derived from an EMBL/GenBank/DDBJ whole genome shotgun (WGS) entry which is preliminary data.</text>
</comment>
<evidence type="ECO:0000256" key="6">
    <source>
        <dbReference type="ARBA" id="ARBA00022588"/>
    </source>
</evidence>
<dbReference type="InterPro" id="IPR001314">
    <property type="entry name" value="Peptidase_S1A"/>
</dbReference>
<dbReference type="SMART" id="SM00327">
    <property type="entry name" value="VWA"/>
    <property type="match status" value="1"/>
</dbReference>
<evidence type="ECO:0000259" key="20">
    <source>
        <dbReference type="PROSITE" id="PS50240"/>
    </source>
</evidence>
<evidence type="ECO:0000256" key="13">
    <source>
        <dbReference type="ARBA" id="ARBA00022859"/>
    </source>
</evidence>
<dbReference type="InterPro" id="IPR018114">
    <property type="entry name" value="TRYPSIN_HIS"/>
</dbReference>
<evidence type="ECO:0000256" key="12">
    <source>
        <dbReference type="ARBA" id="ARBA00022825"/>
    </source>
</evidence>
<evidence type="ECO:0000256" key="18">
    <source>
        <dbReference type="PROSITE-ProRule" id="PRU00302"/>
    </source>
</evidence>
<dbReference type="EMBL" id="NHOQ01001678">
    <property type="protein sequence ID" value="PWA22970.1"/>
    <property type="molecule type" value="Genomic_DNA"/>
</dbReference>
<comment type="caution">
    <text evidence="18">Lacks conserved residue(s) required for the propagation of feature annotation.</text>
</comment>
<evidence type="ECO:0000256" key="8">
    <source>
        <dbReference type="ARBA" id="ARBA00022670"/>
    </source>
</evidence>
<dbReference type="PRINTS" id="PR00722">
    <property type="entry name" value="CHYMOTRYPSIN"/>
</dbReference>
<feature type="active site" description="Charge relay system" evidence="17">
    <location>
        <position position="632"/>
    </location>
</feature>
<dbReference type="GO" id="GO:0009617">
    <property type="term" value="P:response to bacterium"/>
    <property type="evidence" value="ECO:0007669"/>
    <property type="project" value="TreeGrafter"/>
</dbReference>
<dbReference type="InterPro" id="IPR000436">
    <property type="entry name" value="Sushi_SCR_CCP_dom"/>
</dbReference>
<dbReference type="SMART" id="SM00020">
    <property type="entry name" value="Tryp_SPc"/>
    <property type="match status" value="1"/>
</dbReference>
<dbReference type="InterPro" id="IPR035976">
    <property type="entry name" value="Sushi/SCR/CCP_sf"/>
</dbReference>
<dbReference type="GO" id="GO:0006508">
    <property type="term" value="P:proteolysis"/>
    <property type="evidence" value="ECO:0007669"/>
    <property type="project" value="UniProtKB-KW"/>
</dbReference>
<dbReference type="PROSITE" id="PS00134">
    <property type="entry name" value="TRYPSIN_HIS"/>
    <property type="match status" value="1"/>
</dbReference>
<keyword evidence="12" id="KW-0720">Serine protease</keyword>
<evidence type="ECO:0000256" key="10">
    <source>
        <dbReference type="ARBA" id="ARBA00022737"/>
    </source>
</evidence>
<dbReference type="PROSITE" id="PS50923">
    <property type="entry name" value="SUSHI"/>
    <property type="match status" value="3"/>
</dbReference>
<dbReference type="PROSITE" id="PS50234">
    <property type="entry name" value="VWFA"/>
    <property type="match status" value="1"/>
</dbReference>
<dbReference type="InterPro" id="IPR002035">
    <property type="entry name" value="VWF_A"/>
</dbReference>
<dbReference type="GO" id="GO:0006956">
    <property type="term" value="P:complement activation"/>
    <property type="evidence" value="ECO:0007669"/>
    <property type="project" value="InterPro"/>
</dbReference>
<keyword evidence="9" id="KW-0732">Signal</keyword>
<dbReference type="GO" id="GO:0045087">
    <property type="term" value="P:innate immune response"/>
    <property type="evidence" value="ECO:0007669"/>
    <property type="project" value="UniProtKB-KW"/>
</dbReference>
<evidence type="ECO:0000313" key="22">
    <source>
        <dbReference type="EMBL" id="PWA22970.1"/>
    </source>
</evidence>
<keyword evidence="23" id="KW-1185">Reference proteome</keyword>
<dbReference type="InterPro" id="IPR011360">
    <property type="entry name" value="Compl_C2_B"/>
</dbReference>
<evidence type="ECO:0000256" key="2">
    <source>
        <dbReference type="ARBA" id="ARBA00001946"/>
    </source>
</evidence>
<evidence type="ECO:0000256" key="5">
    <source>
        <dbReference type="ARBA" id="ARBA00022525"/>
    </source>
</evidence>
<keyword evidence="13" id="KW-0391">Immunity</keyword>
<feature type="domain" description="VWFA" evidence="19">
    <location>
        <begin position="373"/>
        <end position="574"/>
    </location>
</feature>
<dbReference type="PANTHER" id="PTHR46393">
    <property type="entry name" value="SUSHI DOMAIN-CONTAINING PROTEIN"/>
    <property type="match status" value="1"/>
</dbReference>
<feature type="active site" description="Charge relay system" evidence="17">
    <location>
        <position position="806"/>
    </location>
</feature>
<evidence type="ECO:0000256" key="14">
    <source>
        <dbReference type="ARBA" id="ARBA00023157"/>
    </source>
</evidence>
<proteinExistence type="predicted"/>
<dbReference type="GO" id="GO:0004252">
    <property type="term" value="F:serine-type endopeptidase activity"/>
    <property type="evidence" value="ECO:0007669"/>
    <property type="project" value="InterPro"/>
</dbReference>
<dbReference type="STRING" id="33528.ENSGAFP00000001568"/>
<dbReference type="InterPro" id="IPR001254">
    <property type="entry name" value="Trypsin_dom"/>
</dbReference>
<evidence type="ECO:0000256" key="3">
    <source>
        <dbReference type="ARBA" id="ARBA00004241"/>
    </source>
</evidence>
<gene>
    <name evidence="22" type="ORF">CCH79_00001884</name>
</gene>
<dbReference type="Pfam" id="PF00092">
    <property type="entry name" value="VWA"/>
    <property type="match status" value="1"/>
</dbReference>
<dbReference type="Gene3D" id="2.10.70.10">
    <property type="entry name" value="Complement Module, domain 1"/>
    <property type="match status" value="3"/>
</dbReference>
<feature type="disulfide bond" evidence="18">
    <location>
        <begin position="239"/>
        <end position="266"/>
    </location>
</feature>
<dbReference type="PROSITE" id="PS50240">
    <property type="entry name" value="TRYPSIN_DOM"/>
    <property type="match status" value="1"/>
</dbReference>
<evidence type="ECO:0000259" key="21">
    <source>
        <dbReference type="PROSITE" id="PS50923"/>
    </source>
</evidence>
<evidence type="ECO:0000313" key="23">
    <source>
        <dbReference type="Proteomes" id="UP000250572"/>
    </source>
</evidence>
<dbReference type="GO" id="GO:0070062">
    <property type="term" value="C:extracellular exosome"/>
    <property type="evidence" value="ECO:0007669"/>
    <property type="project" value="TreeGrafter"/>
</dbReference>
<evidence type="ECO:0000256" key="15">
    <source>
        <dbReference type="ARBA" id="ARBA00023180"/>
    </source>
</evidence>
<dbReference type="PANTHER" id="PTHR46393:SF6">
    <property type="entry name" value="COMPLEMENT C2-RELATED"/>
    <property type="match status" value="1"/>
</dbReference>
<dbReference type="AlphaFoldDB" id="A0A315VHN7"/>
<dbReference type="InterPro" id="IPR009003">
    <property type="entry name" value="Peptidase_S1_PA"/>
</dbReference>
<keyword evidence="14 18" id="KW-1015">Disulfide bond</keyword>
<dbReference type="GO" id="GO:0009986">
    <property type="term" value="C:cell surface"/>
    <property type="evidence" value="ECO:0007669"/>
    <property type="project" value="UniProtKB-SubCell"/>
</dbReference>
<dbReference type="Gene3D" id="3.40.50.410">
    <property type="entry name" value="von Willebrand factor, type A domain"/>
    <property type="match status" value="1"/>
</dbReference>
<dbReference type="InterPro" id="IPR036465">
    <property type="entry name" value="vWFA_dom_sf"/>
</dbReference>
<dbReference type="SUPFAM" id="SSF50494">
    <property type="entry name" value="Trypsin-like serine proteases"/>
    <property type="match status" value="1"/>
</dbReference>
<feature type="domain" description="Peptidase S1" evidence="20">
    <location>
        <begin position="580"/>
        <end position="863"/>
    </location>
</feature>
<comment type="subcellular location">
    <subcellularLocation>
        <location evidence="3">Cell surface</location>
    </subcellularLocation>
    <subcellularLocation>
        <location evidence="4">Secreted</location>
    </subcellularLocation>
</comment>
<dbReference type="PIRSF" id="PIRSF001154">
    <property type="entry name" value="Compl_C2_B"/>
    <property type="match status" value="1"/>
</dbReference>
<dbReference type="Pfam" id="PF00084">
    <property type="entry name" value="Sushi"/>
    <property type="match status" value="3"/>
</dbReference>
<keyword evidence="5" id="KW-0964">Secreted</keyword>
<feature type="domain" description="Sushi" evidence="21">
    <location>
        <begin position="142"/>
        <end position="208"/>
    </location>
</feature>
<sequence length="865" mass="96695">MPSQTSFRADKEASAFTLYFLNAPYLTGSRRGQQLTAQQHVLRFGRLGEADLPFGRADQQHGFPSTWSKNIVVSLSLTKWHRLDFLPGRKHGTQNDPTGPDICRLSFVLLLAEKLRSNVGERSTESIQKALPPFETKHGAEVLCDCTDRGIQIEGGNFTLTKELKKGSLLIYSCNEGYYPYPHLNRICQENGSWKPAPKRFPPQRCKVVECPDPNVLENGNVSPPEVQYFVGNETSYDCYSGYTLRGSSKRICLPNGKWSGSTPICSPGAACPDPGVPPGASRAGNMFEIDDKVIYTCNSGLFLVGSKERVCLENGQWTGTEPACYYKHTFDTPHEVAESFGGAIKGTLTITQSLNDTQEGRYIRISKSGTLNIYIGVDISESIKEKDFEDARNAVITLIKKIASFSVSPNYDIVFFSSEVYRVVNILDFFSANVELNKVIEDLEAFKIGNKNTGTDLNLVFKSFENQMAYIKRRAGEEGFKAHRHVLILFTDGAYNMGGSPEPAVARIKNMVYMNHTVENHVGTRDDFLDIYIFAIGSDIFDDDLQPLTVGTGGIHYFRLSKIEVLQKSFDSIIDESEVVGMCGLHMDYEREENKESQRKRYPWWAFVAGRIPENCLGSLVSPDFVLTAAHCFTFVDSLQDIVVEIDDGRGSLKKKVKSLTLHPQYNLKAKVKEGVAEFYDYDLAIIRLEEPVKISKSVRPICIPCTQETSEALNLVGESTCKQQEKVLLKTYREQLNFLTRMNLLVKEKTVYAKLGENRDLCIKKALAAPGINTTDERVAVTDNFLCTGGLSEHRDHIGCRGDSGGAVFKNFNQRTIQIGVVSWGTHDLCNGKKLVESTAESRDFHINLFRMIPFLSQNLGDD</sequence>
<dbReference type="SUPFAM" id="SSF53300">
    <property type="entry name" value="vWA-like"/>
    <property type="match status" value="1"/>
</dbReference>
<name>A0A315VHN7_GAMAF</name>
<comment type="cofactor">
    <cofactor evidence="2">
        <name>Mg(2+)</name>
        <dbReference type="ChEBI" id="CHEBI:18420"/>
    </cofactor>
</comment>